<gene>
    <name evidence="2" type="ORF">Godav_024137</name>
</gene>
<feature type="non-terminal residue" evidence="2">
    <location>
        <position position="121"/>
    </location>
</feature>
<organism evidence="2 3">
    <name type="scientific">Gossypium davidsonii</name>
    <name type="common">Davidson's cotton</name>
    <name type="synonym">Gossypium klotzschianum subsp. davidsonii</name>
    <dbReference type="NCBI Taxonomy" id="34287"/>
    <lineage>
        <taxon>Eukaryota</taxon>
        <taxon>Viridiplantae</taxon>
        <taxon>Streptophyta</taxon>
        <taxon>Embryophyta</taxon>
        <taxon>Tracheophyta</taxon>
        <taxon>Spermatophyta</taxon>
        <taxon>Magnoliopsida</taxon>
        <taxon>eudicotyledons</taxon>
        <taxon>Gunneridae</taxon>
        <taxon>Pentapetalae</taxon>
        <taxon>rosids</taxon>
        <taxon>malvids</taxon>
        <taxon>Malvales</taxon>
        <taxon>Malvaceae</taxon>
        <taxon>Malvoideae</taxon>
        <taxon>Gossypium</taxon>
    </lineage>
</organism>
<evidence type="ECO:0000313" key="2">
    <source>
        <dbReference type="EMBL" id="MBA0629609.1"/>
    </source>
</evidence>
<evidence type="ECO:0000313" key="3">
    <source>
        <dbReference type="Proteomes" id="UP000593561"/>
    </source>
</evidence>
<sequence>MDEMMRNVAEGDINVLYELIQNDQYVLERIDHVPFLGTPLHIATSVGHIEFMIKMMNLKPLFARKLNPGRFSPMQLALQNDKTQEVFQLLRFDEGLVRVTFLVATVLIITTTYTAILNPPK</sequence>
<dbReference type="Proteomes" id="UP000593561">
    <property type="component" value="Unassembled WGS sequence"/>
</dbReference>
<dbReference type="EMBL" id="JABFAC010000011">
    <property type="protein sequence ID" value="MBA0629609.1"/>
    <property type="molecule type" value="Genomic_DNA"/>
</dbReference>
<dbReference type="PANTHER" id="PTHR24128:SF60">
    <property type="entry name" value="ALPHA-LATROTOXIN-LHE1A-LIKE"/>
    <property type="match status" value="1"/>
</dbReference>
<keyword evidence="1" id="KW-0472">Membrane</keyword>
<keyword evidence="3" id="KW-1185">Reference proteome</keyword>
<comment type="caution">
    <text evidence="2">The sequence shown here is derived from an EMBL/GenBank/DDBJ whole genome shotgun (WGS) entry which is preliminary data.</text>
</comment>
<protein>
    <recommendedName>
        <fullName evidence="4">PGG domain-containing protein</fullName>
    </recommendedName>
</protein>
<evidence type="ECO:0008006" key="4">
    <source>
        <dbReference type="Google" id="ProtNLM"/>
    </source>
</evidence>
<keyword evidence="1" id="KW-1133">Transmembrane helix</keyword>
<dbReference type="SUPFAM" id="SSF48403">
    <property type="entry name" value="Ankyrin repeat"/>
    <property type="match status" value="1"/>
</dbReference>
<dbReference type="PANTHER" id="PTHR24128">
    <property type="entry name" value="HOMEOBOX PROTEIN WARIAI"/>
    <property type="match status" value="1"/>
</dbReference>
<evidence type="ECO:0000256" key="1">
    <source>
        <dbReference type="SAM" id="Phobius"/>
    </source>
</evidence>
<feature type="transmembrane region" description="Helical" evidence="1">
    <location>
        <begin position="96"/>
        <end position="116"/>
    </location>
</feature>
<dbReference type="AlphaFoldDB" id="A0A7J8SU42"/>
<accession>A0A7J8SU42</accession>
<reference evidence="2 3" key="1">
    <citation type="journal article" date="2019" name="Genome Biol. Evol.">
        <title>Insights into the evolution of the New World diploid cottons (Gossypium, subgenus Houzingenia) based on genome sequencing.</title>
        <authorList>
            <person name="Grover C.E."/>
            <person name="Arick M.A. 2nd"/>
            <person name="Thrash A."/>
            <person name="Conover J.L."/>
            <person name="Sanders W.S."/>
            <person name="Peterson D.G."/>
            <person name="Frelichowski J.E."/>
            <person name="Scheffler J.A."/>
            <person name="Scheffler B.E."/>
            <person name="Wendel J.F."/>
        </authorList>
    </citation>
    <scope>NUCLEOTIDE SEQUENCE [LARGE SCALE GENOMIC DNA]</scope>
    <source>
        <strain evidence="2">27</strain>
        <tissue evidence="2">Leaf</tissue>
    </source>
</reference>
<dbReference type="InterPro" id="IPR036770">
    <property type="entry name" value="Ankyrin_rpt-contain_sf"/>
</dbReference>
<name>A0A7J8SU42_GOSDV</name>
<keyword evidence="1" id="KW-0812">Transmembrane</keyword>
<proteinExistence type="predicted"/>